<evidence type="ECO:0000256" key="10">
    <source>
        <dbReference type="ARBA" id="ARBA00023295"/>
    </source>
</evidence>
<dbReference type="PANTHER" id="PTHR34135:SF2">
    <property type="entry name" value="LYSOZYME"/>
    <property type="match status" value="1"/>
</dbReference>
<evidence type="ECO:0000256" key="11">
    <source>
        <dbReference type="ARBA" id="ARBA00055588"/>
    </source>
</evidence>
<feature type="signal peptide" evidence="13">
    <location>
        <begin position="1"/>
        <end position="28"/>
    </location>
</feature>
<dbReference type="PANTHER" id="PTHR34135">
    <property type="entry name" value="LYSOZYME"/>
    <property type="match status" value="1"/>
</dbReference>
<sequence length="366" mass="38640">MKRLSGTVLGGLVLASAACVAIPGPALAASVPSGIQGLDVSSHQPSVSWPSVYGAGGRFAYVKATESVTYRNPYFAAQYQGARQAGMIRGAYHFALPHKSGGAAQADYFVKNGGGWTADGWTLPGALDIEFNPYQSSNGLDTCYGLSPAQMVSWIRSFSDRYLALTGRRPTIYTNTYWWQTCTGGSAAFGDHPLWIARYASSVGTLPSGWTRHAIWQYASSGTFPGDQNVFNGTAAQLKQLATGQSTGAVIPAAGSAPATRARTRVSLVNTGPDRIKRGRKMTLVGTLSQYTAAGTRTAAAKQRVTIKFRPRGSATWRTAGTATTGATGTFRKTFTASGDGSWQAVYAGDSRRLAAKSATGYVDVR</sequence>
<dbReference type="EC" id="3.2.1.17" evidence="4 12"/>
<evidence type="ECO:0000313" key="14">
    <source>
        <dbReference type="EMBL" id="GIH94214.1"/>
    </source>
</evidence>
<evidence type="ECO:0000256" key="4">
    <source>
        <dbReference type="ARBA" id="ARBA00012732"/>
    </source>
</evidence>
<gene>
    <name evidence="14" type="ORF">Psi01_48440</name>
</gene>
<evidence type="ECO:0000256" key="8">
    <source>
        <dbReference type="ARBA" id="ARBA00022801"/>
    </source>
</evidence>
<evidence type="ECO:0000256" key="13">
    <source>
        <dbReference type="SAM" id="SignalP"/>
    </source>
</evidence>
<evidence type="ECO:0000256" key="5">
    <source>
        <dbReference type="ARBA" id="ARBA00022525"/>
    </source>
</evidence>
<dbReference type="PROSITE" id="PS51257">
    <property type="entry name" value="PROKAR_LIPOPROTEIN"/>
    <property type="match status" value="1"/>
</dbReference>
<dbReference type="RefSeq" id="WP_239127976.1">
    <property type="nucleotide sequence ID" value="NZ_BOOJ01000039.1"/>
</dbReference>
<keyword evidence="8 12" id="KW-0378">Hydrolase</keyword>
<dbReference type="Proteomes" id="UP000619788">
    <property type="component" value="Unassembled WGS sequence"/>
</dbReference>
<dbReference type="GO" id="GO:0009253">
    <property type="term" value="P:peptidoglycan catabolic process"/>
    <property type="evidence" value="ECO:0007669"/>
    <property type="project" value="InterPro"/>
</dbReference>
<comment type="catalytic activity">
    <reaction evidence="1 12">
        <text>Hydrolysis of (1-&gt;4)-beta-linkages between N-acetylmuramic acid and N-acetyl-D-glucosamine residues in a peptidoglycan and between N-acetyl-D-glucosamine residues in chitodextrins.</text>
        <dbReference type="EC" id="3.2.1.17"/>
    </reaction>
</comment>
<proteinExistence type="inferred from homology"/>
<evidence type="ECO:0000256" key="7">
    <source>
        <dbReference type="ARBA" id="ARBA00022638"/>
    </source>
</evidence>
<reference evidence="14 15" key="1">
    <citation type="submission" date="2021-01" db="EMBL/GenBank/DDBJ databases">
        <title>Whole genome shotgun sequence of Planobispora siamensis NBRC 107568.</title>
        <authorList>
            <person name="Komaki H."/>
            <person name="Tamura T."/>
        </authorList>
    </citation>
    <scope>NUCLEOTIDE SEQUENCE [LARGE SCALE GENOMIC DNA]</scope>
    <source>
        <strain evidence="14 15">NBRC 107568</strain>
    </source>
</reference>
<evidence type="ECO:0000256" key="9">
    <source>
        <dbReference type="ARBA" id="ARBA00023157"/>
    </source>
</evidence>
<evidence type="ECO:0000256" key="12">
    <source>
        <dbReference type="RuleBase" id="RU361176"/>
    </source>
</evidence>
<dbReference type="GO" id="GO:0005576">
    <property type="term" value="C:extracellular region"/>
    <property type="evidence" value="ECO:0007669"/>
    <property type="project" value="UniProtKB-SubCell"/>
</dbReference>
<accession>A0A8J3SJ29</accession>
<dbReference type="SMART" id="SM00641">
    <property type="entry name" value="Glyco_25"/>
    <property type="match status" value="1"/>
</dbReference>
<dbReference type="Pfam" id="PF01183">
    <property type="entry name" value="Glyco_hydro_25"/>
    <property type="match status" value="1"/>
</dbReference>
<keyword evidence="5" id="KW-0964">Secreted</keyword>
<keyword evidence="10 12" id="KW-0326">Glycosidase</keyword>
<keyword evidence="6" id="KW-0929">Antimicrobial</keyword>
<protein>
    <recommendedName>
        <fullName evidence="4 12">Lysozyme</fullName>
        <ecNumber evidence="4 12">3.2.1.17</ecNumber>
    </recommendedName>
</protein>
<dbReference type="InterPro" id="IPR002053">
    <property type="entry name" value="Glyco_hydro_25"/>
</dbReference>
<organism evidence="14 15">
    <name type="scientific">Planobispora siamensis</name>
    <dbReference type="NCBI Taxonomy" id="936338"/>
    <lineage>
        <taxon>Bacteria</taxon>
        <taxon>Bacillati</taxon>
        <taxon>Actinomycetota</taxon>
        <taxon>Actinomycetes</taxon>
        <taxon>Streptosporangiales</taxon>
        <taxon>Streptosporangiaceae</taxon>
        <taxon>Planobispora</taxon>
    </lineage>
</organism>
<evidence type="ECO:0000256" key="1">
    <source>
        <dbReference type="ARBA" id="ARBA00000632"/>
    </source>
</evidence>
<dbReference type="PROSITE" id="PS00953">
    <property type="entry name" value="GLYCOSYL_HYDROL_F25_1"/>
    <property type="match status" value="1"/>
</dbReference>
<comment type="caution">
    <text evidence="14">The sequence shown here is derived from an EMBL/GenBank/DDBJ whole genome shotgun (WGS) entry which is preliminary data.</text>
</comment>
<keyword evidence="9" id="KW-1015">Disulfide bond</keyword>
<dbReference type="GO" id="GO:0031640">
    <property type="term" value="P:killing of cells of another organism"/>
    <property type="evidence" value="ECO:0007669"/>
    <property type="project" value="UniProtKB-KW"/>
</dbReference>
<evidence type="ECO:0000313" key="15">
    <source>
        <dbReference type="Proteomes" id="UP000619788"/>
    </source>
</evidence>
<dbReference type="Gene3D" id="3.20.20.80">
    <property type="entry name" value="Glycosidases"/>
    <property type="match status" value="1"/>
</dbReference>
<comment type="similarity">
    <text evidence="3 12">Belongs to the glycosyl hydrolase 25 family.</text>
</comment>
<dbReference type="InterPro" id="IPR017853">
    <property type="entry name" value="GH"/>
</dbReference>
<dbReference type="EMBL" id="BOOJ01000039">
    <property type="protein sequence ID" value="GIH94214.1"/>
    <property type="molecule type" value="Genomic_DNA"/>
</dbReference>
<dbReference type="GO" id="GO:0016998">
    <property type="term" value="P:cell wall macromolecule catabolic process"/>
    <property type="evidence" value="ECO:0007669"/>
    <property type="project" value="InterPro"/>
</dbReference>
<dbReference type="CDD" id="cd06412">
    <property type="entry name" value="GH25_CH-type"/>
    <property type="match status" value="1"/>
</dbReference>
<evidence type="ECO:0000256" key="3">
    <source>
        <dbReference type="ARBA" id="ARBA00010646"/>
    </source>
</evidence>
<dbReference type="InterPro" id="IPR018077">
    <property type="entry name" value="Glyco_hydro_fam25_subgr"/>
</dbReference>
<feature type="chain" id="PRO_5035272646" description="Lysozyme" evidence="13">
    <location>
        <begin position="29"/>
        <end position="366"/>
    </location>
</feature>
<dbReference type="GO" id="GO:0016052">
    <property type="term" value="P:carbohydrate catabolic process"/>
    <property type="evidence" value="ECO:0007669"/>
    <property type="project" value="TreeGrafter"/>
</dbReference>
<keyword evidence="15" id="KW-1185">Reference proteome</keyword>
<evidence type="ECO:0000256" key="6">
    <source>
        <dbReference type="ARBA" id="ARBA00022529"/>
    </source>
</evidence>
<dbReference type="SUPFAM" id="SSF51445">
    <property type="entry name" value="(Trans)glycosidases"/>
    <property type="match status" value="1"/>
</dbReference>
<dbReference type="FunFam" id="3.20.20.80:FF:000060">
    <property type="entry name" value="Lysozyme M1"/>
    <property type="match status" value="1"/>
</dbReference>
<comment type="subcellular location">
    <subcellularLocation>
        <location evidence="2">Secreted</location>
    </subcellularLocation>
</comment>
<comment type="function">
    <text evidence="11">This enzyme has both lysozyme (acetylmuramidase) and diacetylmuramidase activities.</text>
</comment>
<dbReference type="GO" id="GO:0003796">
    <property type="term" value="F:lysozyme activity"/>
    <property type="evidence" value="ECO:0007669"/>
    <property type="project" value="UniProtKB-EC"/>
</dbReference>
<keyword evidence="13" id="KW-0732">Signal</keyword>
<dbReference type="AlphaFoldDB" id="A0A8J3SJ29"/>
<dbReference type="InterPro" id="IPR008270">
    <property type="entry name" value="Glyco_hydro_25_AS"/>
</dbReference>
<keyword evidence="7" id="KW-0081">Bacteriolytic enzyme</keyword>
<dbReference type="PROSITE" id="PS51904">
    <property type="entry name" value="GLYCOSYL_HYDROL_F25_2"/>
    <property type="match status" value="1"/>
</dbReference>
<evidence type="ECO:0000256" key="2">
    <source>
        <dbReference type="ARBA" id="ARBA00004613"/>
    </source>
</evidence>
<name>A0A8J3SJ29_9ACTN</name>
<dbReference type="GO" id="GO:0042742">
    <property type="term" value="P:defense response to bacterium"/>
    <property type="evidence" value="ECO:0007669"/>
    <property type="project" value="UniProtKB-KW"/>
</dbReference>